<evidence type="ECO:0000313" key="6">
    <source>
        <dbReference type="EMBL" id="GEO39863.1"/>
    </source>
</evidence>
<accession>A0A512DTR4</accession>
<reference evidence="6 7" key="1">
    <citation type="submission" date="2019-07" db="EMBL/GenBank/DDBJ databases">
        <title>Whole genome shotgun sequence of Skermanella aerolata NBRC 106429.</title>
        <authorList>
            <person name="Hosoyama A."/>
            <person name="Uohara A."/>
            <person name="Ohji S."/>
            <person name="Ichikawa N."/>
        </authorList>
    </citation>
    <scope>NUCLEOTIDE SEQUENCE [LARGE SCALE GENOMIC DNA]</scope>
    <source>
        <strain evidence="6 7">NBRC 106429</strain>
    </source>
</reference>
<feature type="DNA-binding region" description="H-T-H motif" evidence="4">
    <location>
        <begin position="31"/>
        <end position="50"/>
    </location>
</feature>
<dbReference type="PANTHER" id="PTHR47506:SF6">
    <property type="entry name" value="HTH-TYPE TRANSCRIPTIONAL REPRESSOR NEMR"/>
    <property type="match status" value="1"/>
</dbReference>
<dbReference type="InterPro" id="IPR036271">
    <property type="entry name" value="Tet_transcr_reg_TetR-rel_C_sf"/>
</dbReference>
<sequence length="189" mass="20515">MVIQSCVMDKRNDMIAGAVRAFDAGGFRGIGVDGILASSGASTRTLYKHFGSRDGLVLAVLEERHRDFMNRLKPRSGHADPIGELFDTLEHWLTEHGARGCMLLRARSEYAAANEDVVALVRRQKEEFEREVARRVETVLGYADGRLATQIWLLFEGATAAASVSDLSVVGAAKQAAGVLVAAAQSRSR</sequence>
<comment type="caution">
    <text evidence="6">The sequence shown here is derived from an EMBL/GenBank/DDBJ whole genome shotgun (WGS) entry which is preliminary data.</text>
</comment>
<dbReference type="GO" id="GO:0003677">
    <property type="term" value="F:DNA binding"/>
    <property type="evidence" value="ECO:0007669"/>
    <property type="project" value="UniProtKB-UniRule"/>
</dbReference>
<dbReference type="SUPFAM" id="SSF48498">
    <property type="entry name" value="Tetracyclin repressor-like, C-terminal domain"/>
    <property type="match status" value="1"/>
</dbReference>
<dbReference type="SUPFAM" id="SSF46689">
    <property type="entry name" value="Homeodomain-like"/>
    <property type="match status" value="1"/>
</dbReference>
<evidence type="ECO:0000259" key="5">
    <source>
        <dbReference type="PROSITE" id="PS50977"/>
    </source>
</evidence>
<evidence type="ECO:0000256" key="2">
    <source>
        <dbReference type="ARBA" id="ARBA00023125"/>
    </source>
</evidence>
<keyword evidence="2 4" id="KW-0238">DNA-binding</keyword>
<organism evidence="6 7">
    <name type="scientific">Skermanella aerolata</name>
    <dbReference type="NCBI Taxonomy" id="393310"/>
    <lineage>
        <taxon>Bacteria</taxon>
        <taxon>Pseudomonadati</taxon>
        <taxon>Pseudomonadota</taxon>
        <taxon>Alphaproteobacteria</taxon>
        <taxon>Rhodospirillales</taxon>
        <taxon>Azospirillaceae</taxon>
        <taxon>Skermanella</taxon>
    </lineage>
</organism>
<dbReference type="PRINTS" id="PR00455">
    <property type="entry name" value="HTHTETR"/>
</dbReference>
<evidence type="ECO:0000256" key="4">
    <source>
        <dbReference type="PROSITE-ProRule" id="PRU00335"/>
    </source>
</evidence>
<name>A0A512DTR4_9PROT</name>
<dbReference type="Gene3D" id="1.10.357.10">
    <property type="entry name" value="Tetracycline Repressor, domain 2"/>
    <property type="match status" value="1"/>
</dbReference>
<keyword evidence="3" id="KW-0804">Transcription</keyword>
<dbReference type="Proteomes" id="UP000321523">
    <property type="component" value="Unassembled WGS sequence"/>
</dbReference>
<feature type="domain" description="HTH tetR-type" evidence="5">
    <location>
        <begin position="8"/>
        <end position="68"/>
    </location>
</feature>
<dbReference type="PANTHER" id="PTHR47506">
    <property type="entry name" value="TRANSCRIPTIONAL REGULATORY PROTEIN"/>
    <property type="match status" value="1"/>
</dbReference>
<dbReference type="PROSITE" id="PS50977">
    <property type="entry name" value="HTH_TETR_2"/>
    <property type="match status" value="1"/>
</dbReference>
<keyword evidence="1" id="KW-0805">Transcription regulation</keyword>
<evidence type="ECO:0000256" key="3">
    <source>
        <dbReference type="ARBA" id="ARBA00023163"/>
    </source>
</evidence>
<evidence type="ECO:0000256" key="1">
    <source>
        <dbReference type="ARBA" id="ARBA00023015"/>
    </source>
</evidence>
<evidence type="ECO:0000313" key="7">
    <source>
        <dbReference type="Proteomes" id="UP000321523"/>
    </source>
</evidence>
<dbReference type="EMBL" id="BJYZ01000018">
    <property type="protein sequence ID" value="GEO39863.1"/>
    <property type="molecule type" value="Genomic_DNA"/>
</dbReference>
<gene>
    <name evidence="6" type="ORF">SAE02_40110</name>
</gene>
<keyword evidence="7" id="KW-1185">Reference proteome</keyword>
<proteinExistence type="predicted"/>
<dbReference type="AlphaFoldDB" id="A0A512DTR4"/>
<protein>
    <submittedName>
        <fullName evidence="6">TetR family transcriptional regulator</fullName>
    </submittedName>
</protein>
<dbReference type="Pfam" id="PF00440">
    <property type="entry name" value="TetR_N"/>
    <property type="match status" value="1"/>
</dbReference>
<dbReference type="InterPro" id="IPR001647">
    <property type="entry name" value="HTH_TetR"/>
</dbReference>
<dbReference type="InterPro" id="IPR009057">
    <property type="entry name" value="Homeodomain-like_sf"/>
</dbReference>